<name>A0A2S8G027_9BACT</name>
<dbReference type="AlphaFoldDB" id="A0A2S8G027"/>
<reference evidence="1 2" key="1">
    <citation type="submission" date="2018-02" db="EMBL/GenBank/DDBJ databases">
        <title>Comparative genomes isolates from brazilian mangrove.</title>
        <authorList>
            <person name="Araujo J.E."/>
            <person name="Taketani R.G."/>
            <person name="Silva M.C.P."/>
            <person name="Loureco M.V."/>
            <person name="Andreote F.D."/>
        </authorList>
    </citation>
    <scope>NUCLEOTIDE SEQUENCE [LARGE SCALE GENOMIC DNA]</scope>
    <source>
        <strain evidence="1 2">Hex-1 MGV</strain>
    </source>
</reference>
<comment type="caution">
    <text evidence="1">The sequence shown here is derived from an EMBL/GenBank/DDBJ whole genome shotgun (WGS) entry which is preliminary data.</text>
</comment>
<evidence type="ECO:0000313" key="1">
    <source>
        <dbReference type="EMBL" id="PQO37802.1"/>
    </source>
</evidence>
<dbReference type="Proteomes" id="UP000238322">
    <property type="component" value="Unassembled WGS sequence"/>
</dbReference>
<accession>A0A2S8G027</accession>
<organism evidence="1 2">
    <name type="scientific">Blastopirellula marina</name>
    <dbReference type="NCBI Taxonomy" id="124"/>
    <lineage>
        <taxon>Bacteria</taxon>
        <taxon>Pseudomonadati</taxon>
        <taxon>Planctomycetota</taxon>
        <taxon>Planctomycetia</taxon>
        <taxon>Pirellulales</taxon>
        <taxon>Pirellulaceae</taxon>
        <taxon>Blastopirellula</taxon>
    </lineage>
</organism>
<evidence type="ECO:0000313" key="2">
    <source>
        <dbReference type="Proteomes" id="UP000238322"/>
    </source>
</evidence>
<dbReference type="EMBL" id="PUHY01000005">
    <property type="protein sequence ID" value="PQO37802.1"/>
    <property type="molecule type" value="Genomic_DNA"/>
</dbReference>
<proteinExistence type="predicted"/>
<gene>
    <name evidence="1" type="ORF">C5Y83_07610</name>
</gene>
<protein>
    <submittedName>
        <fullName evidence="1">Uncharacterized protein</fullName>
    </submittedName>
</protein>
<sequence length="112" mass="12804">MDDRIVEQFLRVNDHSTSLDGILGAIAGIRLLDTEAFRSIAHSDNFCDDNKSPTGSNGLLELSYPAMNINRNWSLIYVIHSHGMLASSGEFYAFHRVDRKWELASKFIWWET</sequence>